<gene>
    <name evidence="1" type="ORF">OTI717_LOCUS40188</name>
</gene>
<dbReference type="EMBL" id="CAJOAX010030609">
    <property type="protein sequence ID" value="CAF4243801.1"/>
    <property type="molecule type" value="Genomic_DNA"/>
</dbReference>
<sequence length="203" mass="23968">MDNSTAVLTTNLTSFVYEDLIFHVQTIQHQMIEIAKYLDDQWKNDKKIREELKSRSITFVDPYGNPITNKYMNHELISTLFKQYKKDYIPKYLQNWVKIGTISENVISPLDDSELQSTVSKYPDGYRFITYCELSILIEYREDVLRQQFVLPVLLTDAIEKIKMRIQELPKFPNIALKSFISDKDSQMNNQNWSEGRTFNSDD</sequence>
<accession>A0A820EA91</accession>
<proteinExistence type="predicted"/>
<dbReference type="Proteomes" id="UP000663823">
    <property type="component" value="Unassembled WGS sequence"/>
</dbReference>
<feature type="non-terminal residue" evidence="1">
    <location>
        <position position="203"/>
    </location>
</feature>
<protein>
    <submittedName>
        <fullName evidence="1">Uncharacterized protein</fullName>
    </submittedName>
</protein>
<organism evidence="1 2">
    <name type="scientific">Rotaria sordida</name>
    <dbReference type="NCBI Taxonomy" id="392033"/>
    <lineage>
        <taxon>Eukaryota</taxon>
        <taxon>Metazoa</taxon>
        <taxon>Spiralia</taxon>
        <taxon>Gnathifera</taxon>
        <taxon>Rotifera</taxon>
        <taxon>Eurotatoria</taxon>
        <taxon>Bdelloidea</taxon>
        <taxon>Philodinida</taxon>
        <taxon>Philodinidae</taxon>
        <taxon>Rotaria</taxon>
    </lineage>
</organism>
<comment type="caution">
    <text evidence="1">The sequence shown here is derived from an EMBL/GenBank/DDBJ whole genome shotgun (WGS) entry which is preliminary data.</text>
</comment>
<dbReference type="AlphaFoldDB" id="A0A820EA91"/>
<name>A0A820EA91_9BILA</name>
<evidence type="ECO:0000313" key="2">
    <source>
        <dbReference type="Proteomes" id="UP000663823"/>
    </source>
</evidence>
<reference evidence="1" key="1">
    <citation type="submission" date="2021-02" db="EMBL/GenBank/DDBJ databases">
        <authorList>
            <person name="Nowell W R."/>
        </authorList>
    </citation>
    <scope>NUCLEOTIDE SEQUENCE</scope>
</reference>
<evidence type="ECO:0000313" key="1">
    <source>
        <dbReference type="EMBL" id="CAF4243801.1"/>
    </source>
</evidence>